<dbReference type="KEGG" id="dbr:Deba_1741"/>
<keyword evidence="3" id="KW-1185">Reference proteome</keyword>
<dbReference type="Gene3D" id="3.40.50.620">
    <property type="entry name" value="HUPs"/>
    <property type="match status" value="1"/>
</dbReference>
<protein>
    <submittedName>
        <fullName evidence="2">UspA domain protein</fullName>
    </submittedName>
</protein>
<dbReference type="eggNOG" id="COG0589">
    <property type="taxonomic scope" value="Bacteria"/>
</dbReference>
<dbReference type="Proteomes" id="UP000009047">
    <property type="component" value="Chromosome"/>
</dbReference>
<organism evidence="2 3">
    <name type="scientific">Desulfarculus baarsii (strain ATCC 33931 / DSM 2075 / LMG 7858 / VKM B-1802 / 2st14)</name>
    <dbReference type="NCBI Taxonomy" id="644282"/>
    <lineage>
        <taxon>Bacteria</taxon>
        <taxon>Pseudomonadati</taxon>
        <taxon>Thermodesulfobacteriota</taxon>
        <taxon>Desulfarculia</taxon>
        <taxon>Desulfarculales</taxon>
        <taxon>Desulfarculaceae</taxon>
        <taxon>Desulfarculus</taxon>
    </lineage>
</organism>
<dbReference type="RefSeq" id="WP_013258560.1">
    <property type="nucleotide sequence ID" value="NC_014365.1"/>
</dbReference>
<dbReference type="AlphaFoldDB" id="E1QHR5"/>
<dbReference type="InterPro" id="IPR014729">
    <property type="entry name" value="Rossmann-like_a/b/a_fold"/>
</dbReference>
<dbReference type="HOGENOM" id="CLU_049301_16_2_7"/>
<sequence>MLWTSVLLAYDNSPTALRAVEYVGQMFSKVEGVKVTVFTVYEKIPEYDMVETPFTNKVRSNIEALRRDKAEVTAGLEEVKKHLCRMGFEDSQVTIQTMERKKSVAKDIVEMVRAGGFGTVVLGSHGQKGSIFGSIANDVLKSLKDVSVVAVA</sequence>
<accession>E1QHR5</accession>
<proteinExistence type="predicted"/>
<evidence type="ECO:0000259" key="1">
    <source>
        <dbReference type="Pfam" id="PF00582"/>
    </source>
</evidence>
<dbReference type="SUPFAM" id="SSF52402">
    <property type="entry name" value="Adenine nucleotide alpha hydrolases-like"/>
    <property type="match status" value="1"/>
</dbReference>
<name>E1QHR5_DESB2</name>
<reference evidence="2 3" key="1">
    <citation type="journal article" date="2010" name="Stand. Genomic Sci.">
        <title>Complete genome sequence of Desulfarculus baarsii type strain (2st14).</title>
        <authorList>
            <person name="Sun H."/>
            <person name="Spring S."/>
            <person name="Lapidus A."/>
            <person name="Davenport K."/>
            <person name="Del Rio T.G."/>
            <person name="Tice H."/>
            <person name="Nolan M."/>
            <person name="Copeland A."/>
            <person name="Cheng J.F."/>
            <person name="Lucas S."/>
            <person name="Tapia R."/>
            <person name="Goodwin L."/>
            <person name="Pitluck S."/>
            <person name="Ivanova N."/>
            <person name="Pagani I."/>
            <person name="Mavromatis K."/>
            <person name="Ovchinnikova G."/>
            <person name="Pati A."/>
            <person name="Chen A."/>
            <person name="Palaniappan K."/>
            <person name="Hauser L."/>
            <person name="Chang Y.J."/>
            <person name="Jeffries C.D."/>
            <person name="Detter J.C."/>
            <person name="Han C."/>
            <person name="Rohde M."/>
            <person name="Brambilla E."/>
            <person name="Goker M."/>
            <person name="Woyke T."/>
            <person name="Bristow J."/>
            <person name="Eisen J.A."/>
            <person name="Markowitz V."/>
            <person name="Hugenholtz P."/>
            <person name="Kyrpides N.C."/>
            <person name="Klenk H.P."/>
            <person name="Land M."/>
        </authorList>
    </citation>
    <scope>NUCLEOTIDE SEQUENCE [LARGE SCALE GENOMIC DNA]</scope>
    <source>
        <strain evidence="3">ATCC 33931 / DSM 2075 / LMG 7858 / VKM B-1802 / 2st14</strain>
    </source>
</reference>
<dbReference type="InterPro" id="IPR006016">
    <property type="entry name" value="UspA"/>
</dbReference>
<dbReference type="STRING" id="644282.Deba_1741"/>
<evidence type="ECO:0000313" key="2">
    <source>
        <dbReference type="EMBL" id="ADK85108.1"/>
    </source>
</evidence>
<dbReference type="Pfam" id="PF00582">
    <property type="entry name" value="Usp"/>
    <property type="match status" value="1"/>
</dbReference>
<dbReference type="EMBL" id="CP002085">
    <property type="protein sequence ID" value="ADK85108.1"/>
    <property type="molecule type" value="Genomic_DNA"/>
</dbReference>
<evidence type="ECO:0000313" key="3">
    <source>
        <dbReference type="Proteomes" id="UP000009047"/>
    </source>
</evidence>
<dbReference type="CDD" id="cd00293">
    <property type="entry name" value="USP-like"/>
    <property type="match status" value="1"/>
</dbReference>
<feature type="domain" description="UspA" evidence="1">
    <location>
        <begin position="5"/>
        <end position="144"/>
    </location>
</feature>
<gene>
    <name evidence="2" type="ordered locus">Deba_1741</name>
</gene>